<evidence type="ECO:0000313" key="1">
    <source>
        <dbReference type="EMBL" id="OOG25573.1"/>
    </source>
</evidence>
<comment type="caution">
    <text evidence="1">The sequence shown here is derived from an EMBL/GenBank/DDBJ whole genome shotgun (WGS) entry which is preliminary data.</text>
</comment>
<proteinExistence type="predicted"/>
<dbReference type="Pfam" id="PF06226">
    <property type="entry name" value="DUF1007"/>
    <property type="match status" value="1"/>
</dbReference>
<name>A0A1V3NKV3_9GAMM</name>
<dbReference type="RefSeq" id="WP_245795340.1">
    <property type="nucleotide sequence ID" value="NZ_MVBK01000037.1"/>
</dbReference>
<accession>A0A1V3NKV3</accession>
<evidence type="ECO:0008006" key="3">
    <source>
        <dbReference type="Google" id="ProtNLM"/>
    </source>
</evidence>
<dbReference type="InterPro" id="IPR010412">
    <property type="entry name" value="DUF1007"/>
</dbReference>
<reference evidence="1 2" key="1">
    <citation type="submission" date="2017-02" db="EMBL/GenBank/DDBJ databases">
        <title>Genomic diversity within the haloalkaliphilic genus Thioalkalivibrio.</title>
        <authorList>
            <person name="Ahn A.-C."/>
            <person name="Meier-Kolthoff J."/>
            <person name="Overmars L."/>
            <person name="Richter M."/>
            <person name="Woyke T."/>
            <person name="Sorokin D.Y."/>
            <person name="Muyzer G."/>
        </authorList>
    </citation>
    <scope>NUCLEOTIDE SEQUENCE [LARGE SCALE GENOMIC DNA]</scope>
    <source>
        <strain evidence="1 2">ALJD</strain>
    </source>
</reference>
<dbReference type="STRING" id="108003.B1C78_06580"/>
<evidence type="ECO:0000313" key="2">
    <source>
        <dbReference type="Proteomes" id="UP000189462"/>
    </source>
</evidence>
<dbReference type="Proteomes" id="UP000189462">
    <property type="component" value="Unassembled WGS sequence"/>
</dbReference>
<sequence>MNRSVVARSVFVPGTRALLLGLLWLLAPAVHAHPHAWIDLRVSVIFDAQGHVTALRQAWLIDPFYSLVLMEEMAEDAIGDTLEEKMEDIGTRMITNLGPYDYFTEIRHGDTRIRGATASDHRLDRNRGRLELSFTLNLEKPLDPVADTFEYAVFDPSYFIEILHDDNAAVALEGASESCSLRIIEPRPDPAMIARAAALDVNQTAEPGLGRHFTERTEIRCEP</sequence>
<protein>
    <recommendedName>
        <fullName evidence="3">ABC transporter substrate-binding protein</fullName>
    </recommendedName>
</protein>
<dbReference type="AlphaFoldDB" id="A0A1V3NKV3"/>
<gene>
    <name evidence="1" type="ORF">B1C78_06580</name>
</gene>
<keyword evidence="2" id="KW-1185">Reference proteome</keyword>
<organism evidence="1 2">
    <name type="scientific">Thioalkalivibrio denitrificans</name>
    <dbReference type="NCBI Taxonomy" id="108003"/>
    <lineage>
        <taxon>Bacteria</taxon>
        <taxon>Pseudomonadati</taxon>
        <taxon>Pseudomonadota</taxon>
        <taxon>Gammaproteobacteria</taxon>
        <taxon>Chromatiales</taxon>
        <taxon>Ectothiorhodospiraceae</taxon>
        <taxon>Thioalkalivibrio</taxon>
    </lineage>
</organism>
<dbReference type="EMBL" id="MVBK01000037">
    <property type="protein sequence ID" value="OOG25573.1"/>
    <property type="molecule type" value="Genomic_DNA"/>
</dbReference>